<dbReference type="AlphaFoldDB" id="A0A951UPX3"/>
<feature type="repeat" description="TPR" evidence="3">
    <location>
        <begin position="111"/>
        <end position="144"/>
    </location>
</feature>
<gene>
    <name evidence="4" type="ORF">KME15_21835</name>
</gene>
<dbReference type="InterPro" id="IPR011990">
    <property type="entry name" value="TPR-like_helical_dom_sf"/>
</dbReference>
<dbReference type="GO" id="GO:0009279">
    <property type="term" value="C:cell outer membrane"/>
    <property type="evidence" value="ECO:0007669"/>
    <property type="project" value="TreeGrafter"/>
</dbReference>
<proteinExistence type="predicted"/>
<dbReference type="Gene3D" id="1.25.40.10">
    <property type="entry name" value="Tetratricopeptide repeat domain"/>
    <property type="match status" value="2"/>
</dbReference>
<dbReference type="SUPFAM" id="SSF48452">
    <property type="entry name" value="TPR-like"/>
    <property type="match status" value="1"/>
</dbReference>
<dbReference type="InterPro" id="IPR050498">
    <property type="entry name" value="Ycf3"/>
</dbReference>
<dbReference type="GO" id="GO:0046813">
    <property type="term" value="P:receptor-mediated virion attachment to host cell"/>
    <property type="evidence" value="ECO:0007669"/>
    <property type="project" value="TreeGrafter"/>
</dbReference>
<evidence type="ECO:0000313" key="4">
    <source>
        <dbReference type="EMBL" id="MBW4661324.1"/>
    </source>
</evidence>
<reference evidence="4" key="1">
    <citation type="submission" date="2021-05" db="EMBL/GenBank/DDBJ databases">
        <authorList>
            <person name="Pietrasiak N."/>
            <person name="Ward R."/>
            <person name="Stajich J.E."/>
            <person name="Kurbessoian T."/>
        </authorList>
    </citation>
    <scope>NUCLEOTIDE SEQUENCE</scope>
    <source>
        <strain evidence="4">UHER 2000/2452</strain>
    </source>
</reference>
<feature type="repeat" description="TPR" evidence="3">
    <location>
        <begin position="77"/>
        <end position="110"/>
    </location>
</feature>
<keyword evidence="1" id="KW-0677">Repeat</keyword>
<keyword evidence="2 3" id="KW-0802">TPR repeat</keyword>
<name>A0A951UPX3_9CYAN</name>
<evidence type="ECO:0000256" key="2">
    <source>
        <dbReference type="ARBA" id="ARBA00022803"/>
    </source>
</evidence>
<dbReference type="PROSITE" id="PS50005">
    <property type="entry name" value="TPR"/>
    <property type="match status" value="3"/>
</dbReference>
<dbReference type="EMBL" id="JAHHHD010000034">
    <property type="protein sequence ID" value="MBW4661324.1"/>
    <property type="molecule type" value="Genomic_DNA"/>
</dbReference>
<protein>
    <submittedName>
        <fullName evidence="4">Tetratricopeptide repeat protein</fullName>
    </submittedName>
</protein>
<dbReference type="PROSITE" id="PS50293">
    <property type="entry name" value="TPR_REGION"/>
    <property type="match status" value="1"/>
</dbReference>
<evidence type="ECO:0000256" key="1">
    <source>
        <dbReference type="ARBA" id="ARBA00022737"/>
    </source>
</evidence>
<evidence type="ECO:0000313" key="5">
    <source>
        <dbReference type="Proteomes" id="UP000757435"/>
    </source>
</evidence>
<dbReference type="InterPro" id="IPR019734">
    <property type="entry name" value="TPR_rpt"/>
</dbReference>
<dbReference type="Proteomes" id="UP000757435">
    <property type="component" value="Unassembled WGS sequence"/>
</dbReference>
<dbReference type="Pfam" id="PF13414">
    <property type="entry name" value="TPR_11"/>
    <property type="match status" value="1"/>
</dbReference>
<reference evidence="4" key="2">
    <citation type="journal article" date="2022" name="Microbiol. Resour. Announc.">
        <title>Metagenome Sequencing to Explore Phylogenomics of Terrestrial Cyanobacteria.</title>
        <authorList>
            <person name="Ward R.D."/>
            <person name="Stajich J.E."/>
            <person name="Johansen J.R."/>
            <person name="Huntemann M."/>
            <person name="Clum A."/>
            <person name="Foster B."/>
            <person name="Foster B."/>
            <person name="Roux S."/>
            <person name="Palaniappan K."/>
            <person name="Varghese N."/>
            <person name="Mukherjee S."/>
            <person name="Reddy T.B.K."/>
            <person name="Daum C."/>
            <person name="Copeland A."/>
            <person name="Chen I.A."/>
            <person name="Ivanova N.N."/>
            <person name="Kyrpides N.C."/>
            <person name="Shapiro N."/>
            <person name="Eloe-Fadrosh E.A."/>
            <person name="Pietrasiak N."/>
        </authorList>
    </citation>
    <scope>NUCLEOTIDE SEQUENCE</scope>
    <source>
        <strain evidence="4">UHER 2000/2452</strain>
    </source>
</reference>
<dbReference type="PANTHER" id="PTHR44858:SF1">
    <property type="entry name" value="UDP-N-ACETYLGLUCOSAMINE--PEPTIDE N-ACETYLGLUCOSAMINYLTRANSFERASE SPINDLY-RELATED"/>
    <property type="match status" value="1"/>
</dbReference>
<evidence type="ECO:0000256" key="3">
    <source>
        <dbReference type="PROSITE-ProRule" id="PRU00339"/>
    </source>
</evidence>
<dbReference type="Pfam" id="PF14559">
    <property type="entry name" value="TPR_19"/>
    <property type="match status" value="1"/>
</dbReference>
<sequence>MISFLLALFLAFLVWTGNILPAQAAFNLSDLTGSPQVSPPNSLEELRSQAFAATNSGDFSTAEQYWTKLIEQLPEEPAIWSNRGNARVSQNKLEEAIADYDQAIALAPEAPDPYLNRGTALEGLGRWEEAIADYNRVLELDPQDPAAFNNRGNAEAGMGEWEEAIVDYRKAADMAPEFAFARANYALALYQVGQISEAIRTMKNLVRKYPQFADMRAALTAALWVTGNQGEAESNWVAAVGLDRRYKDLDWVAHTRRWSPAMVTALEKFLKLQ</sequence>
<organism evidence="4 5">
    <name type="scientific">Drouetiella hepatica Uher 2000/2452</name>
    <dbReference type="NCBI Taxonomy" id="904376"/>
    <lineage>
        <taxon>Bacteria</taxon>
        <taxon>Bacillati</taxon>
        <taxon>Cyanobacteriota</taxon>
        <taxon>Cyanophyceae</taxon>
        <taxon>Oculatellales</taxon>
        <taxon>Oculatellaceae</taxon>
        <taxon>Drouetiella</taxon>
    </lineage>
</organism>
<accession>A0A951UPX3</accession>
<comment type="caution">
    <text evidence="4">The sequence shown here is derived from an EMBL/GenBank/DDBJ whole genome shotgun (WGS) entry which is preliminary data.</text>
</comment>
<dbReference type="SMART" id="SM00028">
    <property type="entry name" value="TPR"/>
    <property type="match status" value="5"/>
</dbReference>
<feature type="repeat" description="TPR" evidence="3">
    <location>
        <begin position="145"/>
        <end position="178"/>
    </location>
</feature>
<dbReference type="PANTHER" id="PTHR44858">
    <property type="entry name" value="TETRATRICOPEPTIDE REPEAT PROTEIN 6"/>
    <property type="match status" value="1"/>
</dbReference>